<gene>
    <name evidence="1" type="ORF">FH972_019814</name>
</gene>
<protein>
    <submittedName>
        <fullName evidence="1">Uncharacterized protein</fullName>
    </submittedName>
</protein>
<dbReference type="OrthoDB" id="10265409at2759"/>
<evidence type="ECO:0000313" key="1">
    <source>
        <dbReference type="EMBL" id="KAE8124975.1"/>
    </source>
</evidence>
<dbReference type="Proteomes" id="UP000327013">
    <property type="component" value="Chromosome 8"/>
</dbReference>
<evidence type="ECO:0000313" key="2">
    <source>
        <dbReference type="Proteomes" id="UP000327013"/>
    </source>
</evidence>
<proteinExistence type="predicted"/>
<dbReference type="AlphaFoldDB" id="A0A5N6RRK6"/>
<sequence>MAIYLHFHQIHLQQSGRASAESASTCQKLKGDLQAVFYVLPKDMQQLLLLNPQRAALLQGSSELIKLPGRPFVQVGGTGSSLTSSTADLQGIDAMLNELSSTVVFERPQDEEFVRRW</sequence>
<dbReference type="EMBL" id="CM017328">
    <property type="protein sequence ID" value="KAE8124975.1"/>
    <property type="molecule type" value="Genomic_DNA"/>
</dbReference>
<reference evidence="1 2" key="1">
    <citation type="submission" date="2019-06" db="EMBL/GenBank/DDBJ databases">
        <title>A chromosomal-level reference genome of Carpinus fangiana (Coryloideae, Betulaceae).</title>
        <authorList>
            <person name="Yang X."/>
            <person name="Wang Z."/>
            <person name="Zhang L."/>
            <person name="Hao G."/>
            <person name="Liu J."/>
            <person name="Yang Y."/>
        </authorList>
    </citation>
    <scope>NUCLEOTIDE SEQUENCE [LARGE SCALE GENOMIC DNA]</scope>
    <source>
        <strain evidence="1">Cfa_2016G</strain>
        <tissue evidence="1">Leaf</tissue>
    </source>
</reference>
<keyword evidence="2" id="KW-1185">Reference proteome</keyword>
<accession>A0A5N6RRK6</accession>
<name>A0A5N6RRK6_9ROSI</name>
<organism evidence="1 2">
    <name type="scientific">Carpinus fangiana</name>
    <dbReference type="NCBI Taxonomy" id="176857"/>
    <lineage>
        <taxon>Eukaryota</taxon>
        <taxon>Viridiplantae</taxon>
        <taxon>Streptophyta</taxon>
        <taxon>Embryophyta</taxon>
        <taxon>Tracheophyta</taxon>
        <taxon>Spermatophyta</taxon>
        <taxon>Magnoliopsida</taxon>
        <taxon>eudicotyledons</taxon>
        <taxon>Gunneridae</taxon>
        <taxon>Pentapetalae</taxon>
        <taxon>rosids</taxon>
        <taxon>fabids</taxon>
        <taxon>Fagales</taxon>
        <taxon>Betulaceae</taxon>
        <taxon>Carpinus</taxon>
    </lineage>
</organism>